<dbReference type="CDD" id="cd00082">
    <property type="entry name" value="HisKA"/>
    <property type="match status" value="1"/>
</dbReference>
<evidence type="ECO:0000256" key="11">
    <source>
        <dbReference type="ARBA" id="ARBA00022840"/>
    </source>
</evidence>
<dbReference type="InterPro" id="IPR036097">
    <property type="entry name" value="HisK_dim/P_sf"/>
</dbReference>
<reference evidence="18" key="1">
    <citation type="journal article" date="2014" name="Int. J. Syst. Evol. Microbiol.">
        <title>Complete genome sequence of Corynebacterium casei LMG S-19264T (=DSM 44701T), isolated from a smear-ripened cheese.</title>
        <authorList>
            <consortium name="US DOE Joint Genome Institute (JGI-PGF)"/>
            <person name="Walter F."/>
            <person name="Albersmeier A."/>
            <person name="Kalinowski J."/>
            <person name="Ruckert C."/>
        </authorList>
    </citation>
    <scope>NUCLEOTIDE SEQUENCE</scope>
    <source>
        <strain evidence="18">CGMCC 1.15360</strain>
    </source>
</reference>
<dbReference type="SUPFAM" id="SSF158472">
    <property type="entry name" value="HAMP domain-like"/>
    <property type="match status" value="1"/>
</dbReference>
<dbReference type="EMBL" id="BMIP01000002">
    <property type="protein sequence ID" value="GGD64793.1"/>
    <property type="molecule type" value="Genomic_DNA"/>
</dbReference>
<keyword evidence="11" id="KW-0067">ATP-binding</keyword>
<evidence type="ECO:0000256" key="9">
    <source>
        <dbReference type="ARBA" id="ARBA00022741"/>
    </source>
</evidence>
<dbReference type="SUPFAM" id="SSF47384">
    <property type="entry name" value="Homodimeric domain of signal transducing histidine kinase"/>
    <property type="match status" value="1"/>
</dbReference>
<dbReference type="PROSITE" id="PS50885">
    <property type="entry name" value="HAMP"/>
    <property type="match status" value="1"/>
</dbReference>
<evidence type="ECO:0000256" key="6">
    <source>
        <dbReference type="ARBA" id="ARBA00022553"/>
    </source>
</evidence>
<comment type="caution">
    <text evidence="18">The sequence shown here is derived from an EMBL/GenBank/DDBJ whole genome shotgun (WGS) entry which is preliminary data.</text>
</comment>
<dbReference type="GO" id="GO:0000155">
    <property type="term" value="F:phosphorelay sensor kinase activity"/>
    <property type="evidence" value="ECO:0007669"/>
    <property type="project" value="InterPro"/>
</dbReference>
<protein>
    <recommendedName>
        <fullName evidence="3">histidine kinase</fullName>
        <ecNumber evidence="3">2.7.13.3</ecNumber>
    </recommendedName>
</protein>
<dbReference type="OrthoDB" id="9804645at2"/>
<dbReference type="EC" id="2.7.13.3" evidence="3"/>
<dbReference type="PANTHER" id="PTHR44936:SF5">
    <property type="entry name" value="SENSOR HISTIDINE KINASE ENVZ"/>
    <property type="match status" value="1"/>
</dbReference>
<keyword evidence="14 15" id="KW-0472">Membrane</keyword>
<evidence type="ECO:0000256" key="4">
    <source>
        <dbReference type="ARBA" id="ARBA00022475"/>
    </source>
</evidence>
<dbReference type="InterPro" id="IPR003660">
    <property type="entry name" value="HAMP_dom"/>
</dbReference>
<dbReference type="InterPro" id="IPR036890">
    <property type="entry name" value="HATPase_C_sf"/>
</dbReference>
<evidence type="ECO:0000256" key="7">
    <source>
        <dbReference type="ARBA" id="ARBA00022679"/>
    </source>
</evidence>
<dbReference type="RefSeq" id="WP_082922445.1">
    <property type="nucleotide sequence ID" value="NZ_BMIP01000002.1"/>
</dbReference>
<dbReference type="PANTHER" id="PTHR44936">
    <property type="entry name" value="SENSOR PROTEIN CREC"/>
    <property type="match status" value="1"/>
</dbReference>
<dbReference type="Proteomes" id="UP000612349">
    <property type="component" value="Unassembled WGS sequence"/>
</dbReference>
<feature type="transmembrane region" description="Helical" evidence="15">
    <location>
        <begin position="12"/>
        <end position="32"/>
    </location>
</feature>
<dbReference type="GO" id="GO:0005886">
    <property type="term" value="C:plasma membrane"/>
    <property type="evidence" value="ECO:0007669"/>
    <property type="project" value="UniProtKB-SubCell"/>
</dbReference>
<dbReference type="GO" id="GO:0005524">
    <property type="term" value="F:ATP binding"/>
    <property type="evidence" value="ECO:0007669"/>
    <property type="project" value="UniProtKB-KW"/>
</dbReference>
<keyword evidence="19" id="KW-1185">Reference proteome</keyword>
<evidence type="ECO:0000256" key="10">
    <source>
        <dbReference type="ARBA" id="ARBA00022777"/>
    </source>
</evidence>
<dbReference type="SMART" id="SM00304">
    <property type="entry name" value="HAMP"/>
    <property type="match status" value="1"/>
</dbReference>
<evidence type="ECO:0000313" key="18">
    <source>
        <dbReference type="EMBL" id="GGD64793.1"/>
    </source>
</evidence>
<evidence type="ECO:0000256" key="3">
    <source>
        <dbReference type="ARBA" id="ARBA00012438"/>
    </source>
</evidence>
<dbReference type="PROSITE" id="PS50109">
    <property type="entry name" value="HIS_KIN"/>
    <property type="match status" value="1"/>
</dbReference>
<dbReference type="Gene3D" id="3.30.565.10">
    <property type="entry name" value="Histidine kinase-like ATPase, C-terminal domain"/>
    <property type="match status" value="1"/>
</dbReference>
<proteinExistence type="predicted"/>
<dbReference type="SMART" id="SM00387">
    <property type="entry name" value="HATPase_c"/>
    <property type="match status" value="1"/>
</dbReference>
<evidence type="ECO:0000256" key="14">
    <source>
        <dbReference type="ARBA" id="ARBA00023136"/>
    </source>
</evidence>
<keyword evidence="13" id="KW-0902">Two-component regulatory system</keyword>
<dbReference type="Pfam" id="PF00672">
    <property type="entry name" value="HAMP"/>
    <property type="match status" value="1"/>
</dbReference>
<keyword evidence="6" id="KW-0597">Phosphoprotein</keyword>
<evidence type="ECO:0000259" key="17">
    <source>
        <dbReference type="PROSITE" id="PS50885"/>
    </source>
</evidence>
<dbReference type="InterPro" id="IPR003661">
    <property type="entry name" value="HisK_dim/P_dom"/>
</dbReference>
<comment type="catalytic activity">
    <reaction evidence="1">
        <text>ATP + protein L-histidine = ADP + protein N-phospho-L-histidine.</text>
        <dbReference type="EC" id="2.7.13.3"/>
    </reaction>
</comment>
<keyword evidence="9" id="KW-0547">Nucleotide-binding</keyword>
<feature type="transmembrane region" description="Helical" evidence="15">
    <location>
        <begin position="157"/>
        <end position="175"/>
    </location>
</feature>
<evidence type="ECO:0000256" key="2">
    <source>
        <dbReference type="ARBA" id="ARBA00004429"/>
    </source>
</evidence>
<keyword evidence="4" id="KW-1003">Cell membrane</keyword>
<keyword evidence="8 15" id="KW-0812">Transmembrane</keyword>
<keyword evidence="7" id="KW-0808">Transferase</keyword>
<feature type="domain" description="HAMP" evidence="17">
    <location>
        <begin position="176"/>
        <end position="228"/>
    </location>
</feature>
<dbReference type="InterPro" id="IPR003594">
    <property type="entry name" value="HATPase_dom"/>
</dbReference>
<accession>A0A917DSL1</accession>
<keyword evidence="12 15" id="KW-1133">Transmembrane helix</keyword>
<dbReference type="CDD" id="cd06225">
    <property type="entry name" value="HAMP"/>
    <property type="match status" value="1"/>
</dbReference>
<evidence type="ECO:0000256" key="13">
    <source>
        <dbReference type="ARBA" id="ARBA00023012"/>
    </source>
</evidence>
<dbReference type="Pfam" id="PF02518">
    <property type="entry name" value="HATPase_c"/>
    <property type="match status" value="1"/>
</dbReference>
<dbReference type="Gene3D" id="1.10.287.130">
    <property type="match status" value="1"/>
</dbReference>
<gene>
    <name evidence="18" type="ORF">GCM10010990_12870</name>
</gene>
<dbReference type="InterPro" id="IPR005467">
    <property type="entry name" value="His_kinase_dom"/>
</dbReference>
<dbReference type="SUPFAM" id="SSF55874">
    <property type="entry name" value="ATPase domain of HSP90 chaperone/DNA topoisomerase II/histidine kinase"/>
    <property type="match status" value="1"/>
</dbReference>
<sequence>MKSARSIGLTGRLLAILLVVVALDFIINAVVFERASEFSLQEEDTHRMAERLVVAYRILDDAAPERREPLIEELTTKHLAIDWREMGTRRPASLELDKLRQQMIAFEGDLARTGLRLHLAPLSEKGDISGSMILTDRSVVNFTLHAHEAGRLNAERLVALALPTLLLMALGVLLVKKAMQPLRGLITATRRVGDDNKPIPLPGTGSGEVRQLIEAFNVMQERIHHLLHNRRLTISAIAHDLRTPLTRLQMRLENSEIDSEERAAMEADLAEMRHLLESLQVFNQTGSVSHPREMIDVAASAMTLVDDAIDRGYPANYEGPGHLEIKCRPLSLRRIMSNLVENALHYAGDASLSIGMQDGELVIVVEDTGPGIPEQYLEDVLEPFTRLDEARSRDTRGMGLGLAIVDRIVRAEGGRFKLANRKAGGLRATVLLPLGE</sequence>
<keyword evidence="5" id="KW-0997">Cell inner membrane</keyword>
<evidence type="ECO:0000259" key="16">
    <source>
        <dbReference type="PROSITE" id="PS50109"/>
    </source>
</evidence>
<dbReference type="PRINTS" id="PR00344">
    <property type="entry name" value="BCTRLSENSOR"/>
</dbReference>
<dbReference type="InterPro" id="IPR004358">
    <property type="entry name" value="Sig_transdc_His_kin-like_C"/>
</dbReference>
<feature type="domain" description="Histidine kinase" evidence="16">
    <location>
        <begin position="236"/>
        <end position="436"/>
    </location>
</feature>
<organism evidence="18 19">
    <name type="scientific">Croceicoccus mobilis</name>
    <dbReference type="NCBI Taxonomy" id="1703339"/>
    <lineage>
        <taxon>Bacteria</taxon>
        <taxon>Pseudomonadati</taxon>
        <taxon>Pseudomonadota</taxon>
        <taxon>Alphaproteobacteria</taxon>
        <taxon>Sphingomonadales</taxon>
        <taxon>Erythrobacteraceae</taxon>
        <taxon>Croceicoccus</taxon>
    </lineage>
</organism>
<dbReference type="InterPro" id="IPR050980">
    <property type="entry name" value="2C_sensor_his_kinase"/>
</dbReference>
<evidence type="ECO:0000256" key="5">
    <source>
        <dbReference type="ARBA" id="ARBA00022519"/>
    </source>
</evidence>
<evidence type="ECO:0000256" key="1">
    <source>
        <dbReference type="ARBA" id="ARBA00000085"/>
    </source>
</evidence>
<evidence type="ECO:0000313" key="19">
    <source>
        <dbReference type="Proteomes" id="UP000612349"/>
    </source>
</evidence>
<name>A0A917DSL1_9SPHN</name>
<comment type="subcellular location">
    <subcellularLocation>
        <location evidence="2">Cell inner membrane</location>
        <topology evidence="2">Multi-pass membrane protein</topology>
    </subcellularLocation>
</comment>
<evidence type="ECO:0000256" key="8">
    <source>
        <dbReference type="ARBA" id="ARBA00022692"/>
    </source>
</evidence>
<evidence type="ECO:0000256" key="12">
    <source>
        <dbReference type="ARBA" id="ARBA00022989"/>
    </source>
</evidence>
<evidence type="ECO:0000256" key="15">
    <source>
        <dbReference type="SAM" id="Phobius"/>
    </source>
</evidence>
<reference evidence="18" key="2">
    <citation type="submission" date="2020-09" db="EMBL/GenBank/DDBJ databases">
        <authorList>
            <person name="Sun Q."/>
            <person name="Zhou Y."/>
        </authorList>
    </citation>
    <scope>NUCLEOTIDE SEQUENCE</scope>
    <source>
        <strain evidence="18">CGMCC 1.15360</strain>
    </source>
</reference>
<keyword evidence="10" id="KW-0418">Kinase</keyword>
<dbReference type="AlphaFoldDB" id="A0A917DSL1"/>